<dbReference type="CDD" id="cd14727">
    <property type="entry name" value="ChanN-like"/>
    <property type="match status" value="1"/>
</dbReference>
<dbReference type="AlphaFoldDB" id="A0A1Y0D0T7"/>
<proteinExistence type="predicted"/>
<sequence>MACQQSAPLSPANELRAPRLDTLYDYQLYNKKAQPLSLNHAMAALSNLDVIMVGELHGHQGIHRFQADLFSQLLKQAPSWALAMEQFSRDNQEVVDDYLAGKLGETAFINQSNAWPSYKSDYRALLSLAKAAHSKVIAANAPASIVRCIGRHGPAYLDKLPSVERGWIAKQLTLKNDPYKAQFMANRHHGQVPSEQQFAAQTSWDDTMAESIERFLTRYPQQKVLLTVGRFHIKEGLGTVQRLLARQPNLKVGIIYPLVEGEPTPSSARRDKRVREWTLKVQALPPARINDEPLAPISLGEPDCPYAKSPSN</sequence>
<evidence type="ECO:0000256" key="1">
    <source>
        <dbReference type="SAM" id="MobiDB-lite"/>
    </source>
</evidence>
<feature type="region of interest" description="Disordered" evidence="1">
    <location>
        <begin position="290"/>
        <end position="312"/>
    </location>
</feature>
<protein>
    <recommendedName>
        <fullName evidence="2">Haem-binding uptake Tiki superfamily ChaN domain-containing protein</fullName>
    </recommendedName>
</protein>
<evidence type="ECO:0000313" key="4">
    <source>
        <dbReference type="Proteomes" id="UP000243793"/>
    </source>
</evidence>
<dbReference type="OrthoDB" id="1680202at2"/>
<name>A0A1Y0D0T7_9GAMM</name>
<evidence type="ECO:0000259" key="2">
    <source>
        <dbReference type="Pfam" id="PF04187"/>
    </source>
</evidence>
<dbReference type="Proteomes" id="UP000243793">
    <property type="component" value="Chromosome"/>
</dbReference>
<reference evidence="4" key="1">
    <citation type="submission" date="2017-05" db="EMBL/GenBank/DDBJ databases">
        <authorList>
            <person name="Sung H."/>
        </authorList>
    </citation>
    <scope>NUCLEOTIDE SEQUENCE [LARGE SCALE GENOMIC DNA]</scope>
    <source>
        <strain evidence="4">AMac2203</strain>
    </source>
</reference>
<dbReference type="KEGG" id="ocm:CBP12_13305"/>
<organism evidence="3 4">
    <name type="scientific">Oceanisphaera avium</name>
    <dbReference type="NCBI Taxonomy" id="1903694"/>
    <lineage>
        <taxon>Bacteria</taxon>
        <taxon>Pseudomonadati</taxon>
        <taxon>Pseudomonadota</taxon>
        <taxon>Gammaproteobacteria</taxon>
        <taxon>Aeromonadales</taxon>
        <taxon>Aeromonadaceae</taxon>
        <taxon>Oceanisphaera</taxon>
    </lineage>
</organism>
<dbReference type="Pfam" id="PF04187">
    <property type="entry name" value="Cofac_haem_bdg"/>
    <property type="match status" value="1"/>
</dbReference>
<gene>
    <name evidence="3" type="ORF">CBP12_13305</name>
</gene>
<dbReference type="Gene3D" id="3.40.50.11550">
    <property type="match status" value="1"/>
</dbReference>
<dbReference type="SUPFAM" id="SSF159501">
    <property type="entry name" value="EreA/ChaN-like"/>
    <property type="match status" value="1"/>
</dbReference>
<accession>A0A1Y0D0T7</accession>
<dbReference type="EMBL" id="CP021376">
    <property type="protein sequence ID" value="ART81211.1"/>
    <property type="molecule type" value="Genomic_DNA"/>
</dbReference>
<dbReference type="InterPro" id="IPR007314">
    <property type="entry name" value="Cofac_haem-bd_dom"/>
</dbReference>
<keyword evidence="4" id="KW-1185">Reference proteome</keyword>
<evidence type="ECO:0000313" key="3">
    <source>
        <dbReference type="EMBL" id="ART81211.1"/>
    </source>
</evidence>
<feature type="domain" description="Haem-binding uptake Tiki superfamily ChaN" evidence="2">
    <location>
        <begin position="42"/>
        <end position="243"/>
    </location>
</feature>